<dbReference type="SUPFAM" id="SSF51126">
    <property type="entry name" value="Pectin lyase-like"/>
    <property type="match status" value="1"/>
</dbReference>
<sequence length="782" mass="84068">MVFASISDMKANQGTHDPTATLLGYYTASDGGGGEFYWDSTSQDTENCGTIIKETNTSVGRWKRIITDTVNVRWFGAKGDDTDDTTPISKCAKFCRDNNRNMYFPEGTYYTGTIDITGIYNVSGANMNTRLRGMPGQDILYWKSPTETGFVDALDIQICNFQLKLDRSTDVRLINGRTRIGLGGEIVGNAAICLPGQVGGTARNTGHYFDNLSIQRLGDDKDGYGDCGIFYAGPAYRINFGSIVEVRGLDYGIVVGTSELVAGMKPLKAAPPGTGSTTILNCANTGLIFANGEQVALIFDPADGAVTGLIPRTRYFIVNATTTSVQLAATSGGTAISFSTSNPNLFLVPAGANCIEYACDEWAAEHLITALSRRVGLSVPNLAQSVFNTFGCQSYKVAVRVMAFPSAVRYEPRSVEFSEMYTEGPLNSAVVNQEYALIEGTQIRVANGPKCQNGGNGRNNFITINTNYSDFGLIEVDDGNRVTVNGDGNTIRAGVQSKENFIDDFGVNNSILFIKSFNGLDAPRDITYLAKYSVNRSLGGYWPDHVLQGTPEIPFQSENVLFHLAVNQLFYNNPSLTYKTDATLDVNAYVSTSTAVQLAIRNPLGSVSNTFSINRFFPKSRWILYAKVKSPDVTKNVTIAFQRLDVPGSFGASRVVTNVGTSWQTISLLVDHSGAPDGMTGQIYVTPASGGLDLAYFVVVPATMQSLRTGSFTATGDGNATTFTIPHGMGLAAAPSYFQVNAASANAKNISYLTADASGIIVHYDTAPANGANLVFTWAARI</sequence>
<name>A0A1G7MZA3_CHIFI</name>
<organism evidence="1 2">
    <name type="scientific">Chitinophaga filiformis</name>
    <name type="common">Myxococcus filiformis</name>
    <name type="synonym">Flexibacter filiformis</name>
    <dbReference type="NCBI Taxonomy" id="104663"/>
    <lineage>
        <taxon>Bacteria</taxon>
        <taxon>Pseudomonadati</taxon>
        <taxon>Bacteroidota</taxon>
        <taxon>Chitinophagia</taxon>
        <taxon>Chitinophagales</taxon>
        <taxon>Chitinophagaceae</taxon>
        <taxon>Chitinophaga</taxon>
    </lineage>
</organism>
<accession>A0A1G7MZA3</accession>
<dbReference type="RefSeq" id="WP_143011417.1">
    <property type="nucleotide sequence ID" value="NZ_FNBN01000002.1"/>
</dbReference>
<proteinExistence type="predicted"/>
<dbReference type="OrthoDB" id="634143at2"/>
<dbReference type="AlphaFoldDB" id="A0A1G7MZA3"/>
<gene>
    <name evidence="1" type="ORF">SAMN04488121_102589</name>
</gene>
<dbReference type="Gene3D" id="2.160.20.10">
    <property type="entry name" value="Single-stranded right-handed beta-helix, Pectin lyase-like"/>
    <property type="match status" value="1"/>
</dbReference>
<reference evidence="2" key="1">
    <citation type="submission" date="2016-10" db="EMBL/GenBank/DDBJ databases">
        <authorList>
            <person name="Varghese N."/>
            <person name="Submissions S."/>
        </authorList>
    </citation>
    <scope>NUCLEOTIDE SEQUENCE [LARGE SCALE GENOMIC DNA]</scope>
    <source>
        <strain evidence="2">DSM 527</strain>
    </source>
</reference>
<dbReference type="InterPro" id="IPR011050">
    <property type="entry name" value="Pectin_lyase_fold/virulence"/>
</dbReference>
<dbReference type="Proteomes" id="UP000199045">
    <property type="component" value="Unassembled WGS sequence"/>
</dbReference>
<evidence type="ECO:0000313" key="2">
    <source>
        <dbReference type="Proteomes" id="UP000199045"/>
    </source>
</evidence>
<dbReference type="InterPro" id="IPR012334">
    <property type="entry name" value="Pectin_lyas_fold"/>
</dbReference>
<evidence type="ECO:0000313" key="1">
    <source>
        <dbReference type="EMBL" id="SDF66400.1"/>
    </source>
</evidence>
<evidence type="ECO:0008006" key="3">
    <source>
        <dbReference type="Google" id="ProtNLM"/>
    </source>
</evidence>
<dbReference type="EMBL" id="FNBN01000002">
    <property type="protein sequence ID" value="SDF66400.1"/>
    <property type="molecule type" value="Genomic_DNA"/>
</dbReference>
<dbReference type="STRING" id="104663.SAMN04488121_102589"/>
<protein>
    <recommendedName>
        <fullName evidence="3">Pectate lyase superfamily protein</fullName>
    </recommendedName>
</protein>